<proteinExistence type="predicted"/>
<gene>
    <name evidence="2" type="ORF">AB0L03_16845</name>
</gene>
<accession>A0ABV3IWN1</accession>
<keyword evidence="3" id="KW-1185">Reference proteome</keyword>
<evidence type="ECO:0000256" key="1">
    <source>
        <dbReference type="SAM" id="MobiDB-lite"/>
    </source>
</evidence>
<reference evidence="2 3" key="1">
    <citation type="submission" date="2024-06" db="EMBL/GenBank/DDBJ databases">
        <title>The Natural Products Discovery Center: Release of the First 8490 Sequenced Strains for Exploring Actinobacteria Biosynthetic Diversity.</title>
        <authorList>
            <person name="Kalkreuter E."/>
            <person name="Kautsar S.A."/>
            <person name="Yang D."/>
            <person name="Bader C.D."/>
            <person name="Teijaro C.N."/>
            <person name="Fluegel L."/>
            <person name="Davis C.M."/>
            <person name="Simpson J.R."/>
            <person name="Lauterbach L."/>
            <person name="Steele A.D."/>
            <person name="Gui C."/>
            <person name="Meng S."/>
            <person name="Li G."/>
            <person name="Viehrig K."/>
            <person name="Ye F."/>
            <person name="Su P."/>
            <person name="Kiefer A.F."/>
            <person name="Nichols A."/>
            <person name="Cepeda A.J."/>
            <person name="Yan W."/>
            <person name="Fan B."/>
            <person name="Jiang Y."/>
            <person name="Adhikari A."/>
            <person name="Zheng C.-J."/>
            <person name="Schuster L."/>
            <person name="Cowan T.M."/>
            <person name="Smanski M.J."/>
            <person name="Chevrette M.G."/>
            <person name="De Carvalho L.P.S."/>
            <person name="Shen B."/>
        </authorList>
    </citation>
    <scope>NUCLEOTIDE SEQUENCE [LARGE SCALE GENOMIC DNA]</scope>
    <source>
        <strain evidence="2 3">NPDC053791</strain>
    </source>
</reference>
<feature type="compositionally biased region" description="Basic and acidic residues" evidence="1">
    <location>
        <begin position="1"/>
        <end position="16"/>
    </location>
</feature>
<feature type="region of interest" description="Disordered" evidence="1">
    <location>
        <begin position="1"/>
        <end position="23"/>
    </location>
</feature>
<comment type="caution">
    <text evidence="2">The sequence shown here is derived from an EMBL/GenBank/DDBJ whole genome shotgun (WGS) entry which is preliminary data.</text>
</comment>
<evidence type="ECO:0000313" key="3">
    <source>
        <dbReference type="Proteomes" id="UP001552479"/>
    </source>
</evidence>
<dbReference type="EMBL" id="JBFASG010000015">
    <property type="protein sequence ID" value="MEV4924489.1"/>
    <property type="molecule type" value="Genomic_DNA"/>
</dbReference>
<dbReference type="Proteomes" id="UP001552479">
    <property type="component" value="Unassembled WGS sequence"/>
</dbReference>
<organism evidence="2 3">
    <name type="scientific">Streptomyces roseoverticillatus</name>
    <dbReference type="NCBI Taxonomy" id="66429"/>
    <lineage>
        <taxon>Bacteria</taxon>
        <taxon>Bacillati</taxon>
        <taxon>Actinomycetota</taxon>
        <taxon>Actinomycetes</taxon>
        <taxon>Kitasatosporales</taxon>
        <taxon>Streptomycetaceae</taxon>
        <taxon>Streptomyces</taxon>
    </lineage>
</organism>
<dbReference type="RefSeq" id="WP_366088485.1">
    <property type="nucleotide sequence ID" value="NZ_JBFASG010000015.1"/>
</dbReference>
<name>A0ABV3IWN1_9ACTN</name>
<evidence type="ECO:0000313" key="2">
    <source>
        <dbReference type="EMBL" id="MEV4924489.1"/>
    </source>
</evidence>
<protein>
    <recommendedName>
        <fullName evidence="4">AG1 protein</fullName>
    </recommendedName>
</protein>
<sequence length="149" mass="15468">MSFEKEWAQHKADASTRLDSASAGPGGGGAAGLVVHADDLGAVGHEAYLLHEGLRKAGDVARGAKGGEGNTASAVAELKRENFATAGAISTAVEVWNSQLKTVLQACAHISNHLDYSTAAHARDDAEIAADLIEAKRAVAVSEIEKYFK</sequence>
<evidence type="ECO:0008006" key="4">
    <source>
        <dbReference type="Google" id="ProtNLM"/>
    </source>
</evidence>